<dbReference type="AlphaFoldDB" id="A0A7J7FGL8"/>
<dbReference type="Pfam" id="PF00201">
    <property type="entry name" value="UDPGT"/>
    <property type="match status" value="1"/>
</dbReference>
<proteinExistence type="predicted"/>
<keyword evidence="1" id="KW-0808">Transferase</keyword>
<organism evidence="2 3">
    <name type="scientific">Diceros bicornis minor</name>
    <name type="common">South-central black rhinoceros</name>
    <dbReference type="NCBI Taxonomy" id="77932"/>
    <lineage>
        <taxon>Eukaryota</taxon>
        <taxon>Metazoa</taxon>
        <taxon>Chordata</taxon>
        <taxon>Craniata</taxon>
        <taxon>Vertebrata</taxon>
        <taxon>Euteleostomi</taxon>
        <taxon>Mammalia</taxon>
        <taxon>Eutheria</taxon>
        <taxon>Laurasiatheria</taxon>
        <taxon>Perissodactyla</taxon>
        <taxon>Rhinocerotidae</taxon>
        <taxon>Diceros</taxon>
    </lineage>
</organism>
<keyword evidence="3" id="KW-1185">Reference proteome</keyword>
<dbReference type="Proteomes" id="UP000551758">
    <property type="component" value="Unassembled WGS sequence"/>
</dbReference>
<gene>
    <name evidence="2" type="ORF">HPG69_001447</name>
</gene>
<evidence type="ECO:0000256" key="1">
    <source>
        <dbReference type="ARBA" id="ARBA00022679"/>
    </source>
</evidence>
<sequence>MDFCSAVATAELLLQPWEWWKCAGVATEYSHWINMKTIPDEFVQRVHEVTSILVELNKPSAIKFEIYPTSYQNMILRIFFRKVIDTRTFGLPKDTFWTYVSLMQELFLELSLYSLRVSPGYTIDKYSGGFPFPPSLVLVVMSELSDQMTFLEGYKILHRRATTLPELLGKAEMWFI</sequence>
<name>A0A7J7FGL8_DICBM</name>
<reference evidence="2 3" key="1">
    <citation type="journal article" date="2020" name="Mol. Biol. Evol.">
        <title>Interspecific Gene Flow and the Evolution of Specialization in Black and White Rhinoceros.</title>
        <authorList>
            <person name="Moodley Y."/>
            <person name="Westbury M.V."/>
            <person name="Russo I.M."/>
            <person name="Gopalakrishnan S."/>
            <person name="Rakotoarivelo A."/>
            <person name="Olsen R.A."/>
            <person name="Prost S."/>
            <person name="Tunstall T."/>
            <person name="Ryder O.A."/>
            <person name="Dalen L."/>
            <person name="Bruford M.W."/>
        </authorList>
    </citation>
    <scope>NUCLEOTIDE SEQUENCE [LARGE SCALE GENOMIC DNA]</scope>
    <source>
        <strain evidence="2">SBR-YM</strain>
        <tissue evidence="2">Skin</tissue>
    </source>
</reference>
<accession>A0A7J7FGL8</accession>
<comment type="caution">
    <text evidence="2">The sequence shown here is derived from an EMBL/GenBank/DDBJ whole genome shotgun (WGS) entry which is preliminary data.</text>
</comment>
<dbReference type="GO" id="GO:0008194">
    <property type="term" value="F:UDP-glycosyltransferase activity"/>
    <property type="evidence" value="ECO:0007669"/>
    <property type="project" value="InterPro"/>
</dbReference>
<evidence type="ECO:0000313" key="3">
    <source>
        <dbReference type="Proteomes" id="UP000551758"/>
    </source>
</evidence>
<dbReference type="EMBL" id="JACDTQ010000745">
    <property type="protein sequence ID" value="KAF5926816.1"/>
    <property type="molecule type" value="Genomic_DNA"/>
</dbReference>
<protein>
    <submittedName>
        <fullName evidence="2">Uncharacterized protein</fullName>
    </submittedName>
</protein>
<dbReference type="InterPro" id="IPR002213">
    <property type="entry name" value="UDP_glucos_trans"/>
</dbReference>
<dbReference type="SUPFAM" id="SSF53756">
    <property type="entry name" value="UDP-Glycosyltransferase/glycogen phosphorylase"/>
    <property type="match status" value="1"/>
</dbReference>
<evidence type="ECO:0000313" key="2">
    <source>
        <dbReference type="EMBL" id="KAF5926816.1"/>
    </source>
</evidence>